<name>A0A382DZ05_9ZZZZ</name>
<feature type="non-terminal residue" evidence="3">
    <location>
        <position position="582"/>
    </location>
</feature>
<keyword evidence="2" id="KW-1133">Transmembrane helix</keyword>
<feature type="compositionally biased region" description="Basic and acidic residues" evidence="1">
    <location>
        <begin position="546"/>
        <end position="556"/>
    </location>
</feature>
<feature type="non-terminal residue" evidence="3">
    <location>
        <position position="1"/>
    </location>
</feature>
<feature type="transmembrane region" description="Helical" evidence="2">
    <location>
        <begin position="359"/>
        <end position="375"/>
    </location>
</feature>
<evidence type="ECO:0000313" key="3">
    <source>
        <dbReference type="EMBL" id="SVB42941.1"/>
    </source>
</evidence>
<accession>A0A382DZ05</accession>
<dbReference type="SUPFAM" id="SSF82171">
    <property type="entry name" value="DPP6 N-terminal domain-like"/>
    <property type="match status" value="1"/>
</dbReference>
<feature type="compositionally biased region" description="Basic and acidic residues" evidence="1">
    <location>
        <begin position="570"/>
        <end position="582"/>
    </location>
</feature>
<keyword evidence="2" id="KW-0472">Membrane</keyword>
<protein>
    <submittedName>
        <fullName evidence="3">Uncharacterized protein</fullName>
    </submittedName>
</protein>
<feature type="transmembrane region" description="Helical" evidence="2">
    <location>
        <begin position="387"/>
        <end position="410"/>
    </location>
</feature>
<evidence type="ECO:0000256" key="1">
    <source>
        <dbReference type="SAM" id="MobiDB-lite"/>
    </source>
</evidence>
<dbReference type="InterPro" id="IPR011042">
    <property type="entry name" value="6-blade_b-propeller_TolB-like"/>
</dbReference>
<sequence>IAGSLCVGLLALLVWGLTRPNAYVDGVGVRQDPEWVELRDVVWEKPSHVAPDLNVSEDFYDPTVSPDNLSLVFVKGRPQEGADLWTMDLNGSVWSSPRPIDSLNTEFAETGPDLSAGGEVLYFSSDREGGLGGFDIWFSLKGEDGEWGNPINLGPKVNSAFHEYDPAEHDLSSRLYFSSNRPRRLLTEEEKDAWKGTVRERNFEEGDYDLFSASFADELEDVAGELAFKPAERVHAINTASNEGQAALTARGDFLYFSSDREGGEGGYDLYRSRVFQGEILYPENLGKPVNTTYGDMDPNLAMEGHRLLFSSDRVQDSVRPSGLRHFAIYDTVAREVAPMRLEEETAGGFWTFIDNAKWWILLLLVSIVAIYYLIRQWVQAKHMGEFGLRTRCMVGSILLHVVLALLFSLKELVQEVIEIREATIMEANLEVDALAMEKESLDLREETTELPEVQDLDPLEVTQQLEEPPEFAEAPAETAPAQPLSDAFVVELPSVPLEVAPPENTPERPEQELEKAEVKPLETLALTLPSVRLEQTEPVDTQTEAEFKEFRDSPSETRANTPIKQIPEVAEKSPIREILEN</sequence>
<dbReference type="EMBL" id="UINC01041537">
    <property type="protein sequence ID" value="SVB42941.1"/>
    <property type="molecule type" value="Genomic_DNA"/>
</dbReference>
<keyword evidence="2" id="KW-0812">Transmembrane</keyword>
<proteinExistence type="predicted"/>
<feature type="region of interest" description="Disordered" evidence="1">
    <location>
        <begin position="535"/>
        <end position="582"/>
    </location>
</feature>
<dbReference type="InterPro" id="IPR011659">
    <property type="entry name" value="WD40"/>
</dbReference>
<dbReference type="AlphaFoldDB" id="A0A382DZ05"/>
<dbReference type="Gene3D" id="2.120.10.30">
    <property type="entry name" value="TolB, C-terminal domain"/>
    <property type="match status" value="1"/>
</dbReference>
<dbReference type="Pfam" id="PF07676">
    <property type="entry name" value="PD40"/>
    <property type="match status" value="3"/>
</dbReference>
<evidence type="ECO:0000256" key="2">
    <source>
        <dbReference type="SAM" id="Phobius"/>
    </source>
</evidence>
<gene>
    <name evidence="3" type="ORF">METZ01_LOCUS195795</name>
</gene>
<reference evidence="3" key="1">
    <citation type="submission" date="2018-05" db="EMBL/GenBank/DDBJ databases">
        <authorList>
            <person name="Lanie J.A."/>
            <person name="Ng W.-L."/>
            <person name="Kazmierczak K.M."/>
            <person name="Andrzejewski T.M."/>
            <person name="Davidsen T.M."/>
            <person name="Wayne K.J."/>
            <person name="Tettelin H."/>
            <person name="Glass J.I."/>
            <person name="Rusch D."/>
            <person name="Podicherti R."/>
            <person name="Tsui H.-C.T."/>
            <person name="Winkler M.E."/>
        </authorList>
    </citation>
    <scope>NUCLEOTIDE SEQUENCE</scope>
</reference>
<organism evidence="3">
    <name type="scientific">marine metagenome</name>
    <dbReference type="NCBI Taxonomy" id="408172"/>
    <lineage>
        <taxon>unclassified sequences</taxon>
        <taxon>metagenomes</taxon>
        <taxon>ecological metagenomes</taxon>
    </lineage>
</organism>